<reference evidence="1 2" key="2">
    <citation type="journal article" date="2022" name="Mol. Ecol. Resour.">
        <title>The genomes of chicory, endive, great burdock and yacon provide insights into Asteraceae paleo-polyploidization history and plant inulin production.</title>
        <authorList>
            <person name="Fan W."/>
            <person name="Wang S."/>
            <person name="Wang H."/>
            <person name="Wang A."/>
            <person name="Jiang F."/>
            <person name="Liu H."/>
            <person name="Zhao H."/>
            <person name="Xu D."/>
            <person name="Zhang Y."/>
        </authorList>
    </citation>
    <scope>NUCLEOTIDE SEQUENCE [LARGE SCALE GENOMIC DNA]</scope>
    <source>
        <strain evidence="2">cv. Punajuju</strain>
        <tissue evidence="1">Leaves</tissue>
    </source>
</reference>
<gene>
    <name evidence="1" type="ORF">L2E82_27489</name>
</gene>
<dbReference type="Proteomes" id="UP001055811">
    <property type="component" value="Linkage Group LG05"/>
</dbReference>
<name>A0ACB9CTA6_CICIN</name>
<reference evidence="2" key="1">
    <citation type="journal article" date="2022" name="Mol. Ecol. Resour.">
        <title>The genomes of chicory, endive, great burdock and yacon provide insights into Asteraceae palaeo-polyploidization history and plant inulin production.</title>
        <authorList>
            <person name="Fan W."/>
            <person name="Wang S."/>
            <person name="Wang H."/>
            <person name="Wang A."/>
            <person name="Jiang F."/>
            <person name="Liu H."/>
            <person name="Zhao H."/>
            <person name="Xu D."/>
            <person name="Zhang Y."/>
        </authorList>
    </citation>
    <scope>NUCLEOTIDE SEQUENCE [LARGE SCALE GENOMIC DNA]</scope>
    <source>
        <strain evidence="2">cv. Punajuju</strain>
    </source>
</reference>
<accession>A0ACB9CTA6</accession>
<comment type="caution">
    <text evidence="1">The sequence shown here is derived from an EMBL/GenBank/DDBJ whole genome shotgun (WGS) entry which is preliminary data.</text>
</comment>
<dbReference type="EMBL" id="CM042013">
    <property type="protein sequence ID" value="KAI3737485.1"/>
    <property type="molecule type" value="Genomic_DNA"/>
</dbReference>
<keyword evidence="2" id="KW-1185">Reference proteome</keyword>
<evidence type="ECO:0000313" key="2">
    <source>
        <dbReference type="Proteomes" id="UP001055811"/>
    </source>
</evidence>
<protein>
    <submittedName>
        <fullName evidence="1">Uncharacterized protein</fullName>
    </submittedName>
</protein>
<organism evidence="1 2">
    <name type="scientific">Cichorium intybus</name>
    <name type="common">Chicory</name>
    <dbReference type="NCBI Taxonomy" id="13427"/>
    <lineage>
        <taxon>Eukaryota</taxon>
        <taxon>Viridiplantae</taxon>
        <taxon>Streptophyta</taxon>
        <taxon>Embryophyta</taxon>
        <taxon>Tracheophyta</taxon>
        <taxon>Spermatophyta</taxon>
        <taxon>Magnoliopsida</taxon>
        <taxon>eudicotyledons</taxon>
        <taxon>Gunneridae</taxon>
        <taxon>Pentapetalae</taxon>
        <taxon>asterids</taxon>
        <taxon>campanulids</taxon>
        <taxon>Asterales</taxon>
        <taxon>Asteraceae</taxon>
        <taxon>Cichorioideae</taxon>
        <taxon>Cichorieae</taxon>
        <taxon>Cichoriinae</taxon>
        <taxon>Cichorium</taxon>
    </lineage>
</organism>
<sequence length="72" mass="8544">MNWKKKTEKELLKAVSYTGYYPVWDWSDKPFGNSLTSFISLFIAHTRFEHISGKPHLLHFSKTTPPLFFTFF</sequence>
<proteinExistence type="predicted"/>
<evidence type="ECO:0000313" key="1">
    <source>
        <dbReference type="EMBL" id="KAI3737485.1"/>
    </source>
</evidence>